<feature type="region of interest" description="Disordered" evidence="1">
    <location>
        <begin position="92"/>
        <end position="119"/>
    </location>
</feature>
<dbReference type="InterPro" id="IPR055513">
    <property type="entry name" value="DUF7086"/>
</dbReference>
<feature type="domain" description="DUF7086" evidence="2">
    <location>
        <begin position="204"/>
        <end position="337"/>
    </location>
</feature>
<reference evidence="3 4" key="1">
    <citation type="journal article" date="2018" name="Nat. Genet.">
        <title>The Rosa genome provides new insights in the design of modern roses.</title>
        <authorList>
            <person name="Bendahmane M."/>
        </authorList>
    </citation>
    <scope>NUCLEOTIDE SEQUENCE [LARGE SCALE GENOMIC DNA]</scope>
    <source>
        <strain evidence="4">cv. Old Blush</strain>
    </source>
</reference>
<dbReference type="STRING" id="74649.A0A2P6PP05"/>
<dbReference type="AlphaFoldDB" id="A0A2P6PP05"/>
<feature type="compositionally biased region" description="Pro residues" evidence="1">
    <location>
        <begin position="104"/>
        <end position="117"/>
    </location>
</feature>
<evidence type="ECO:0000259" key="2">
    <source>
        <dbReference type="Pfam" id="PF23324"/>
    </source>
</evidence>
<feature type="compositionally biased region" description="Polar residues" evidence="1">
    <location>
        <begin position="49"/>
        <end position="65"/>
    </location>
</feature>
<comment type="caution">
    <text evidence="3">The sequence shown here is derived from an EMBL/GenBank/DDBJ whole genome shotgun (WGS) entry which is preliminary data.</text>
</comment>
<organism evidence="3 4">
    <name type="scientific">Rosa chinensis</name>
    <name type="common">China rose</name>
    <dbReference type="NCBI Taxonomy" id="74649"/>
    <lineage>
        <taxon>Eukaryota</taxon>
        <taxon>Viridiplantae</taxon>
        <taxon>Streptophyta</taxon>
        <taxon>Embryophyta</taxon>
        <taxon>Tracheophyta</taxon>
        <taxon>Spermatophyta</taxon>
        <taxon>Magnoliopsida</taxon>
        <taxon>eudicotyledons</taxon>
        <taxon>Gunneridae</taxon>
        <taxon>Pentapetalae</taxon>
        <taxon>rosids</taxon>
        <taxon>fabids</taxon>
        <taxon>Rosales</taxon>
        <taxon>Rosaceae</taxon>
        <taxon>Rosoideae</taxon>
        <taxon>Rosoideae incertae sedis</taxon>
        <taxon>Rosa</taxon>
    </lineage>
</organism>
<evidence type="ECO:0000313" key="4">
    <source>
        <dbReference type="Proteomes" id="UP000238479"/>
    </source>
</evidence>
<accession>A0A2P6PP05</accession>
<dbReference type="PANTHER" id="PTHR34272">
    <property type="entry name" value="EXPRESSED PROTEIN"/>
    <property type="match status" value="1"/>
</dbReference>
<dbReference type="PANTHER" id="PTHR34272:SF1">
    <property type="entry name" value="EXPRESSED PROTEIN"/>
    <property type="match status" value="1"/>
</dbReference>
<gene>
    <name evidence="3" type="ORF">RchiOBHm_Chr6g0263791</name>
</gene>
<dbReference type="Proteomes" id="UP000238479">
    <property type="component" value="Chromosome 6"/>
</dbReference>
<dbReference type="OMA" id="YCEQENS"/>
<evidence type="ECO:0000256" key="1">
    <source>
        <dbReference type="SAM" id="MobiDB-lite"/>
    </source>
</evidence>
<dbReference type="Gramene" id="PRQ23658">
    <property type="protein sequence ID" value="PRQ23658"/>
    <property type="gene ID" value="RchiOBHm_Chr6g0263791"/>
</dbReference>
<proteinExistence type="predicted"/>
<keyword evidence="4" id="KW-1185">Reference proteome</keyword>
<dbReference type="Pfam" id="PF23324">
    <property type="entry name" value="DUF7086"/>
    <property type="match status" value="1"/>
</dbReference>
<evidence type="ECO:0000313" key="3">
    <source>
        <dbReference type="EMBL" id="PRQ23658.1"/>
    </source>
</evidence>
<feature type="region of interest" description="Disordered" evidence="1">
    <location>
        <begin position="1"/>
        <end position="65"/>
    </location>
</feature>
<protein>
    <recommendedName>
        <fullName evidence="2">DUF7086 domain-containing protein</fullName>
    </recommendedName>
</protein>
<sequence length="345" mass="39268">MLELRLNSHRPSRPRPSVPQPQTQIPVLPELHQLSNTHSRPNLLPTPQPEAQSAPSNHLQRSNTHPLYRGEPLLLAPEPLLYPLNGFYRPNGGQSSITPVQAAAPPPPPPPPPPRSQPPVVLHQDVRPRAVQMPQPQVVFHQDVRPRAMQMPPLRPPPVGPRPLGIRPVRARRNSTQAPGQGKSETVQAPFPWATTKRATVHNLNYLRTHNIVTITGDVQCKRCEKQYEIEYNLEQKFLEVGTYIVENRMRMHDRAPDMWRDPVLPACKYCEQENSARPVLADKKRAINWLFLFLGQMLGCCTLEQLKYFCKHTKNHRTGAKDRVLYLTYLCLCKQLDPTGPFDV</sequence>
<dbReference type="EMBL" id="PDCK01000044">
    <property type="protein sequence ID" value="PRQ23658.1"/>
    <property type="molecule type" value="Genomic_DNA"/>
</dbReference>
<name>A0A2P6PP05_ROSCH</name>